<reference evidence="3 4" key="1">
    <citation type="submission" date="2020-08" db="EMBL/GenBank/DDBJ databases">
        <title>Putative novel bacterial strains isolated from necrotic wheat leaf tissues caused by Xanthomonas translucens.</title>
        <authorList>
            <person name="Tambong J.T."/>
        </authorList>
    </citation>
    <scope>NUCLEOTIDE SEQUENCE [LARGE SCALE GENOMIC DNA]</scope>
    <source>
        <strain evidence="3 4">DOAB 1069</strain>
    </source>
</reference>
<feature type="compositionally biased region" description="Acidic residues" evidence="1">
    <location>
        <begin position="282"/>
        <end position="292"/>
    </location>
</feature>
<evidence type="ECO:0000256" key="1">
    <source>
        <dbReference type="SAM" id="MobiDB-lite"/>
    </source>
</evidence>
<feature type="compositionally biased region" description="Basic and acidic residues" evidence="1">
    <location>
        <begin position="293"/>
        <end position="303"/>
    </location>
</feature>
<feature type="transmembrane region" description="Helical" evidence="2">
    <location>
        <begin position="136"/>
        <end position="158"/>
    </location>
</feature>
<comment type="caution">
    <text evidence="3">The sequence shown here is derived from an EMBL/GenBank/DDBJ whole genome shotgun (WGS) entry which is preliminary data.</text>
</comment>
<dbReference type="Pfam" id="PF05656">
    <property type="entry name" value="DUF805"/>
    <property type="match status" value="1"/>
</dbReference>
<dbReference type="Proteomes" id="UP000651852">
    <property type="component" value="Unassembled WGS sequence"/>
</dbReference>
<keyword evidence="2" id="KW-1133">Transmembrane helix</keyword>
<organism evidence="3 4">
    <name type="scientific">Pseudomonas folii</name>
    <dbReference type="NCBI Taxonomy" id="2762593"/>
    <lineage>
        <taxon>Bacteria</taxon>
        <taxon>Pseudomonadati</taxon>
        <taxon>Pseudomonadota</taxon>
        <taxon>Gammaproteobacteria</taxon>
        <taxon>Pseudomonadales</taxon>
        <taxon>Pseudomonadaceae</taxon>
        <taxon>Pseudomonas</taxon>
    </lineage>
</organism>
<gene>
    <name evidence="3" type="ORF">H8S59_16170</name>
</gene>
<sequence>MTTPLFKIVFEGQLRNGVELQTAKLNLASLFKSEVTAVDNLFSGKPVALKRGLTQADAQIYLKALNDAGVEARIEADPAISLNLKELEEKSEPLYASQPPPTSPYAPPRASVIDTLPEYSTLKVFSFQGRIGRIRYLAWTLVWMASLFMALGLCVLVFPSSLVAGGLLIAVVIAAFTFVSFQIGAQRLHDAGWSGWLLLLTFVPYIGALFPLLMVLVPGNKNVNRYGPPAPPNSLSVKIIAWLWILFFGLFIAGGMTGVLKKLDAQIDASTAQYEQSLPDDNALDEQLDDSNVDSRLENENDQ</sequence>
<feature type="transmembrane region" description="Helical" evidence="2">
    <location>
        <begin position="239"/>
        <end position="260"/>
    </location>
</feature>
<feature type="transmembrane region" description="Helical" evidence="2">
    <location>
        <begin position="196"/>
        <end position="219"/>
    </location>
</feature>
<feature type="transmembrane region" description="Helical" evidence="2">
    <location>
        <begin position="164"/>
        <end position="184"/>
    </location>
</feature>
<keyword evidence="2" id="KW-0472">Membrane</keyword>
<keyword evidence="4" id="KW-1185">Reference proteome</keyword>
<evidence type="ECO:0000256" key="2">
    <source>
        <dbReference type="SAM" id="Phobius"/>
    </source>
</evidence>
<protein>
    <submittedName>
        <fullName evidence="3">DUF805 domain-containing protein</fullName>
    </submittedName>
</protein>
<dbReference type="RefSeq" id="WP_187522082.1">
    <property type="nucleotide sequence ID" value="NZ_JACONW010000077.1"/>
</dbReference>
<evidence type="ECO:0000313" key="4">
    <source>
        <dbReference type="Proteomes" id="UP000651852"/>
    </source>
</evidence>
<dbReference type="PANTHER" id="PTHR34980">
    <property type="entry name" value="INNER MEMBRANE PROTEIN-RELATED-RELATED"/>
    <property type="match status" value="1"/>
</dbReference>
<feature type="region of interest" description="Disordered" evidence="1">
    <location>
        <begin position="278"/>
        <end position="303"/>
    </location>
</feature>
<keyword evidence="2" id="KW-0812">Transmembrane</keyword>
<dbReference type="PANTHER" id="PTHR34980:SF3">
    <property type="entry name" value="BLR8105 PROTEIN"/>
    <property type="match status" value="1"/>
</dbReference>
<name>A0ABR7B296_9PSED</name>
<evidence type="ECO:0000313" key="3">
    <source>
        <dbReference type="EMBL" id="MBC3951304.1"/>
    </source>
</evidence>
<accession>A0ABR7B296</accession>
<dbReference type="EMBL" id="JACONW010000077">
    <property type="protein sequence ID" value="MBC3951304.1"/>
    <property type="molecule type" value="Genomic_DNA"/>
</dbReference>
<proteinExistence type="predicted"/>
<dbReference type="InterPro" id="IPR008523">
    <property type="entry name" value="DUF805"/>
</dbReference>